<evidence type="ECO:0000313" key="2">
    <source>
        <dbReference type="EMBL" id="SET11213.1"/>
    </source>
</evidence>
<protein>
    <submittedName>
        <fullName evidence="2">Uncharacterized protein</fullName>
    </submittedName>
</protein>
<name>A0A1I0BXH2_9FIRM</name>
<sequence length="101" mass="11338">MTFFNNLGKKIGSAAEATANKAKEVAEVTKLNAKITEEEKQIEKLYTEIGKAIFKSDKENPESPVAELCDKVLSAQRNIQQLKEKIEEIKVSKEKEPEEAE</sequence>
<dbReference type="OrthoDB" id="9788304at2"/>
<dbReference type="AlphaFoldDB" id="A0A1I0BXH2"/>
<keyword evidence="1" id="KW-0175">Coiled coil</keyword>
<evidence type="ECO:0000313" key="3">
    <source>
        <dbReference type="Proteomes" id="UP000199568"/>
    </source>
</evidence>
<dbReference type="RefSeq" id="WP_090441487.1">
    <property type="nucleotide sequence ID" value="NZ_FOHU01000004.1"/>
</dbReference>
<dbReference type="EMBL" id="FOHU01000004">
    <property type="protein sequence ID" value="SET11213.1"/>
    <property type="molecule type" value="Genomic_DNA"/>
</dbReference>
<evidence type="ECO:0000256" key="1">
    <source>
        <dbReference type="SAM" id="Coils"/>
    </source>
</evidence>
<dbReference type="Proteomes" id="UP000199568">
    <property type="component" value="Unassembled WGS sequence"/>
</dbReference>
<proteinExistence type="predicted"/>
<gene>
    <name evidence="2" type="ORF">SAMN05660297_01445</name>
</gene>
<accession>A0A1I0BXH2</accession>
<dbReference type="STRING" id="426128.SAMN05660297_01445"/>
<feature type="coiled-coil region" evidence="1">
    <location>
        <begin position="21"/>
        <end position="99"/>
    </location>
</feature>
<keyword evidence="3" id="KW-1185">Reference proteome</keyword>
<organism evidence="2 3">
    <name type="scientific">Natronincola peptidivorans</name>
    <dbReference type="NCBI Taxonomy" id="426128"/>
    <lineage>
        <taxon>Bacteria</taxon>
        <taxon>Bacillati</taxon>
        <taxon>Bacillota</taxon>
        <taxon>Clostridia</taxon>
        <taxon>Peptostreptococcales</taxon>
        <taxon>Natronincolaceae</taxon>
        <taxon>Natronincola</taxon>
    </lineage>
</organism>
<reference evidence="2 3" key="1">
    <citation type="submission" date="2016-10" db="EMBL/GenBank/DDBJ databases">
        <authorList>
            <person name="de Groot N.N."/>
        </authorList>
    </citation>
    <scope>NUCLEOTIDE SEQUENCE [LARGE SCALE GENOMIC DNA]</scope>
    <source>
        <strain evidence="2 3">DSM 18979</strain>
    </source>
</reference>